<dbReference type="OrthoDB" id="8902678at2"/>
<evidence type="ECO:0000259" key="1">
    <source>
        <dbReference type="PROSITE" id="PS50943"/>
    </source>
</evidence>
<sequence>MFGANLRAMARDYPSISELSRQLDINRTQFNRYLAGESFPRPDVLARICDFFDVDARVLLEPVSNLTMSQSVLEGPELREYFGTGAHPNEAQFPSGFYRFTRRSFFAPESYVIGLVRVWRNSQEQCFVRGFEAREAIRQQDLPMTPEYREFRGHILRLEAGIGFVIARRQAQSASYNFLAPVPSFENNFFAGYVSRTVPESVDSERIVRMVYEHLGTTFRRALEAGRGTGLVTEEQIPNFTRRLLKPQTPFR</sequence>
<dbReference type="SUPFAM" id="SSF47413">
    <property type="entry name" value="lambda repressor-like DNA-binding domains"/>
    <property type="match status" value="1"/>
</dbReference>
<evidence type="ECO:0000313" key="3">
    <source>
        <dbReference type="Proteomes" id="UP000306602"/>
    </source>
</evidence>
<protein>
    <submittedName>
        <fullName evidence="2">XRE family transcriptional regulator</fullName>
    </submittedName>
</protein>
<dbReference type="Gene3D" id="1.10.260.40">
    <property type="entry name" value="lambda repressor-like DNA-binding domains"/>
    <property type="match status" value="1"/>
</dbReference>
<gene>
    <name evidence="2" type="ORF">E4Z66_05070</name>
</gene>
<organism evidence="2 3">
    <name type="scientific">Aliishimia ponticola</name>
    <dbReference type="NCBI Taxonomy" id="2499833"/>
    <lineage>
        <taxon>Bacteria</taxon>
        <taxon>Pseudomonadati</taxon>
        <taxon>Pseudomonadota</taxon>
        <taxon>Alphaproteobacteria</taxon>
        <taxon>Rhodobacterales</taxon>
        <taxon>Paracoccaceae</taxon>
        <taxon>Aliishimia</taxon>
    </lineage>
</organism>
<dbReference type="PROSITE" id="PS50943">
    <property type="entry name" value="HTH_CROC1"/>
    <property type="match status" value="1"/>
</dbReference>
<dbReference type="Proteomes" id="UP000306602">
    <property type="component" value="Unassembled WGS sequence"/>
</dbReference>
<evidence type="ECO:0000313" key="2">
    <source>
        <dbReference type="EMBL" id="THH39222.1"/>
    </source>
</evidence>
<dbReference type="InterPro" id="IPR010982">
    <property type="entry name" value="Lambda_DNA-bd_dom_sf"/>
</dbReference>
<reference evidence="2 3" key="1">
    <citation type="submission" date="2019-04" db="EMBL/GenBank/DDBJ databases">
        <title>Shimia ponticola sp. nov., isolated from seawater.</title>
        <authorList>
            <person name="Kim Y.-O."/>
            <person name="Yoon J.-H."/>
        </authorList>
    </citation>
    <scope>NUCLEOTIDE SEQUENCE [LARGE SCALE GENOMIC DNA]</scope>
    <source>
        <strain evidence="2 3">MYP11</strain>
    </source>
</reference>
<proteinExistence type="predicted"/>
<dbReference type="SMART" id="SM00530">
    <property type="entry name" value="HTH_XRE"/>
    <property type="match status" value="1"/>
</dbReference>
<comment type="caution">
    <text evidence="2">The sequence shown here is derived from an EMBL/GenBank/DDBJ whole genome shotgun (WGS) entry which is preliminary data.</text>
</comment>
<dbReference type="EMBL" id="SRKY01000001">
    <property type="protein sequence ID" value="THH39222.1"/>
    <property type="molecule type" value="Genomic_DNA"/>
</dbReference>
<accession>A0A4S4NHQ0</accession>
<keyword evidence="3" id="KW-1185">Reference proteome</keyword>
<dbReference type="Pfam" id="PF13443">
    <property type="entry name" value="HTH_26"/>
    <property type="match status" value="1"/>
</dbReference>
<feature type="domain" description="HTH cro/C1-type" evidence="1">
    <location>
        <begin position="15"/>
        <end position="59"/>
    </location>
</feature>
<dbReference type="InterPro" id="IPR001387">
    <property type="entry name" value="Cro/C1-type_HTH"/>
</dbReference>
<dbReference type="AlphaFoldDB" id="A0A4S4NHQ0"/>
<name>A0A4S4NHQ0_9RHOB</name>
<dbReference type="GO" id="GO:0003677">
    <property type="term" value="F:DNA binding"/>
    <property type="evidence" value="ECO:0007669"/>
    <property type="project" value="InterPro"/>
</dbReference>